<protein>
    <submittedName>
        <fullName evidence="4">DUF4382 domain-containing protein</fullName>
    </submittedName>
</protein>
<comment type="caution">
    <text evidence="4">The sequence shown here is derived from an EMBL/GenBank/DDBJ whole genome shotgun (WGS) entry which is preliminary data.</text>
</comment>
<sequence>MSNGFRLLTLAVAGMALAGCGGSGSGGGSAGADGTGTVSLAATDAPVDDAMEVNVTFDAVVLKPAGGPMETFEFDEPKTINLLDFTGEDSSLILDDTTVPAGEYEFLRLFVAPGADNGSSVVTSEGTFDLFIPGQQNRPDQSQGAPRFLQLNTGEDELVVPNGGDANFTIDFDLRKGLTDPQNSDYYLLRPALRLVNNVNVGTIQGNVATELTMREGCGDAQIGNQVYLYESADAVAGDVNVTESSGMEDDPPEPDHATDDTDGNTDEVNPITTATVSEQDDGDGMLDFTIGFVAEGEYTIAFTCMANDDMPETDEPIVFDPVANVTVTADGNPEEVNFESDGGVSVNGEIVVDGGGSGSAETTTEN</sequence>
<organism evidence="4 5">
    <name type="scientific">Spectribacter hydrogenoxidans</name>
    <dbReference type="NCBI Taxonomy" id="3075608"/>
    <lineage>
        <taxon>Bacteria</taxon>
        <taxon>Pseudomonadati</taxon>
        <taxon>Pseudomonadota</taxon>
        <taxon>Gammaproteobacteria</taxon>
        <taxon>Salinisphaerales</taxon>
        <taxon>Salinisphaeraceae</taxon>
        <taxon>Spectribacter</taxon>
    </lineage>
</organism>
<feature type="region of interest" description="Disordered" evidence="1">
    <location>
        <begin position="243"/>
        <end position="270"/>
    </location>
</feature>
<keyword evidence="5" id="KW-1185">Reference proteome</keyword>
<evidence type="ECO:0000256" key="1">
    <source>
        <dbReference type="SAM" id="MobiDB-lite"/>
    </source>
</evidence>
<dbReference type="Pfam" id="PF14321">
    <property type="entry name" value="DUF4382"/>
    <property type="match status" value="1"/>
</dbReference>
<evidence type="ECO:0000313" key="5">
    <source>
        <dbReference type="Proteomes" id="UP001251857"/>
    </source>
</evidence>
<dbReference type="RefSeq" id="WP_311651331.1">
    <property type="nucleotide sequence ID" value="NZ_JAVRIB010000001.1"/>
</dbReference>
<dbReference type="Proteomes" id="UP001251857">
    <property type="component" value="Unassembled WGS sequence"/>
</dbReference>
<gene>
    <name evidence="4" type="ORF">RM532_01480</name>
</gene>
<feature type="chain" id="PRO_5047533650" evidence="2">
    <location>
        <begin position="19"/>
        <end position="367"/>
    </location>
</feature>
<dbReference type="EMBL" id="JAVRIB010000001">
    <property type="protein sequence ID" value="MDT0633621.1"/>
    <property type="molecule type" value="Genomic_DNA"/>
</dbReference>
<dbReference type="InterPro" id="IPR025491">
    <property type="entry name" value="DUF4382"/>
</dbReference>
<evidence type="ECO:0000259" key="3">
    <source>
        <dbReference type="Pfam" id="PF14321"/>
    </source>
</evidence>
<proteinExistence type="predicted"/>
<evidence type="ECO:0000313" key="4">
    <source>
        <dbReference type="EMBL" id="MDT0633621.1"/>
    </source>
</evidence>
<accession>A0ABU3BWX7</accession>
<feature type="domain" description="DUF4382" evidence="3">
    <location>
        <begin position="35"/>
        <end position="191"/>
    </location>
</feature>
<dbReference type="PROSITE" id="PS51257">
    <property type="entry name" value="PROKAR_LIPOPROTEIN"/>
    <property type="match status" value="1"/>
</dbReference>
<feature type="signal peptide" evidence="2">
    <location>
        <begin position="1"/>
        <end position="18"/>
    </location>
</feature>
<reference evidence="4 5" key="1">
    <citation type="submission" date="2023-09" db="EMBL/GenBank/DDBJ databases">
        <authorList>
            <person name="Rey-Velasco X."/>
        </authorList>
    </citation>
    <scope>NUCLEOTIDE SEQUENCE [LARGE SCALE GENOMIC DNA]</scope>
    <source>
        <strain evidence="4 5">W335</strain>
    </source>
</reference>
<name>A0ABU3BWX7_9GAMM</name>
<keyword evidence="2" id="KW-0732">Signal</keyword>
<evidence type="ECO:0000256" key="2">
    <source>
        <dbReference type="SAM" id="SignalP"/>
    </source>
</evidence>